<evidence type="ECO:0000259" key="12">
    <source>
        <dbReference type="Pfam" id="PF00723"/>
    </source>
</evidence>
<dbReference type="Pfam" id="PF19291">
    <property type="entry name" value="TREH_N"/>
    <property type="match status" value="1"/>
</dbReference>
<keyword evidence="15" id="KW-1185">Reference proteome</keyword>
<dbReference type="GO" id="GO:0004555">
    <property type="term" value="F:alpha,alpha-trehalase activity"/>
    <property type="evidence" value="ECO:0007669"/>
    <property type="project" value="UniProtKB-EC"/>
</dbReference>
<sequence length="584" mass="66028">MRIEDYALIGDMQSAALVGRDGSIDWLCLPRFDSPSCFAKLLGDESNGFWRLAPTGHEMATRREYVKDTLILETYWETPTGTVKVVDFMPPRHANPDLVRIVEGVSGTVEMTAEIRIRFDYGRIIPWVRRFDGHLHAIGGPDSVWIHSSAHLKGGGYRHTGTFTVSAGERQTFVFTWHPSHEPEPEVVDPDEQLDETRLIWEEWVSHCEYDGPWRDAVVRSLITLKALTFSPTGGIVAAPTTSLPEHLGGVRNWDYRYCWLRDAAMTLDALTDSGYIEEAGSWRDWLLRAIAGRPEDLQIMYGVAGERRLPEMTLDWLRGYEDSRPVRIGNGAATQFQLDVYGEVVNCLYQARKKGLPPDDHAWSIVRRLMDFLEHNWNQPDEGLWEVRGPRRHFVHSKVMAWVAADRVVRVVEELGRTGPVERWRAMRDRIHAEVCDKGFDPVRGTFTQSYGSRELDAALLLIPIVGFLPPEDPRVVGTIEAIERELKVDGFVLRYPVSESNDVDGLPGAEGAFLACSFWLAEALTLIGRKDEAMDLFERLLALTNDVGLLAEEYGVAEGRQLGNFPQAFTHIHLIRTAHALS</sequence>
<evidence type="ECO:0000259" key="13">
    <source>
        <dbReference type="Pfam" id="PF19291"/>
    </source>
</evidence>
<evidence type="ECO:0000256" key="7">
    <source>
        <dbReference type="ARBA" id="ARBA00023295"/>
    </source>
</evidence>
<dbReference type="RefSeq" id="WP_203942053.1">
    <property type="nucleotide sequence ID" value="NZ_BOOR01000003.1"/>
</dbReference>
<evidence type="ECO:0000256" key="3">
    <source>
        <dbReference type="ARBA" id="ARBA00012757"/>
    </source>
</evidence>
<evidence type="ECO:0000256" key="11">
    <source>
        <dbReference type="ARBA" id="ARBA00060615"/>
    </source>
</evidence>
<dbReference type="InterPro" id="IPR011613">
    <property type="entry name" value="GH15-like"/>
</dbReference>
<feature type="domain" description="Trehalase-like N-terminal" evidence="13">
    <location>
        <begin position="2"/>
        <end position="148"/>
    </location>
</feature>
<organism evidence="14 15">
    <name type="scientific">Planotetraspora thailandica</name>
    <dbReference type="NCBI Taxonomy" id="487172"/>
    <lineage>
        <taxon>Bacteria</taxon>
        <taxon>Bacillati</taxon>
        <taxon>Actinomycetota</taxon>
        <taxon>Actinomycetes</taxon>
        <taxon>Streptosporangiales</taxon>
        <taxon>Streptosporangiaceae</taxon>
        <taxon>Planotetraspora</taxon>
    </lineage>
</organism>
<protein>
    <recommendedName>
        <fullName evidence="4">Trehalase</fullName>
        <ecNumber evidence="3">3.2.1.28</ecNumber>
    </recommendedName>
    <alternativeName>
        <fullName evidence="8">Alpha,alpha-trehalase</fullName>
    </alternativeName>
    <alternativeName>
        <fullName evidence="9">Alpha,alpha-trehalose glucohydrolase</fullName>
    </alternativeName>
</protein>
<dbReference type="Gene3D" id="1.50.10.10">
    <property type="match status" value="1"/>
</dbReference>
<proteinExistence type="inferred from homology"/>
<dbReference type="EMBL" id="BOOR01000003">
    <property type="protein sequence ID" value="GII51714.1"/>
    <property type="molecule type" value="Genomic_DNA"/>
</dbReference>
<comment type="similarity">
    <text evidence="2">Belongs to the glycosyl hydrolase 15 family.</text>
</comment>
<comment type="catalytic activity">
    <reaction evidence="1">
        <text>alpha,alpha-trehalose + H2O = alpha-D-glucose + beta-D-glucose</text>
        <dbReference type="Rhea" id="RHEA:32675"/>
        <dbReference type="ChEBI" id="CHEBI:15377"/>
        <dbReference type="ChEBI" id="CHEBI:15903"/>
        <dbReference type="ChEBI" id="CHEBI:16551"/>
        <dbReference type="ChEBI" id="CHEBI:17925"/>
        <dbReference type="EC" id="3.2.1.28"/>
    </reaction>
</comment>
<dbReference type="PANTHER" id="PTHR31616">
    <property type="entry name" value="TREHALASE"/>
    <property type="match status" value="1"/>
</dbReference>
<gene>
    <name evidence="14" type="ORF">Pth03_01030</name>
</gene>
<dbReference type="InterPro" id="IPR012341">
    <property type="entry name" value="6hp_glycosidase-like_sf"/>
</dbReference>
<evidence type="ECO:0000256" key="1">
    <source>
        <dbReference type="ARBA" id="ARBA00001576"/>
    </source>
</evidence>
<comment type="cofactor">
    <cofactor evidence="10">
        <name>phosphate</name>
        <dbReference type="ChEBI" id="CHEBI:43474"/>
    </cofactor>
</comment>
<keyword evidence="6" id="KW-0119">Carbohydrate metabolism</keyword>
<dbReference type="InterPro" id="IPR008928">
    <property type="entry name" value="6-hairpin_glycosidase_sf"/>
</dbReference>
<feature type="domain" description="GH15-like" evidence="12">
    <location>
        <begin position="215"/>
        <end position="580"/>
    </location>
</feature>
<accession>A0A8J3UTF4</accession>
<dbReference type="GO" id="GO:0005993">
    <property type="term" value="P:trehalose catabolic process"/>
    <property type="evidence" value="ECO:0007669"/>
    <property type="project" value="UniProtKB-ARBA"/>
</dbReference>
<dbReference type="FunFam" id="1.50.10.10:FF:000005">
    <property type="entry name" value="Glycosyl hydrolase, glucoamylase"/>
    <property type="match status" value="1"/>
</dbReference>
<reference evidence="14" key="1">
    <citation type="submission" date="2021-01" db="EMBL/GenBank/DDBJ databases">
        <title>Whole genome shotgun sequence of Planotetraspora thailandica NBRC 104271.</title>
        <authorList>
            <person name="Komaki H."/>
            <person name="Tamura T."/>
        </authorList>
    </citation>
    <scope>NUCLEOTIDE SEQUENCE</scope>
    <source>
        <strain evidence="14">NBRC 104271</strain>
    </source>
</reference>
<dbReference type="Proteomes" id="UP000605992">
    <property type="component" value="Unassembled WGS sequence"/>
</dbReference>
<evidence type="ECO:0000256" key="8">
    <source>
        <dbReference type="ARBA" id="ARBA00030473"/>
    </source>
</evidence>
<keyword evidence="7" id="KW-0326">Glycosidase</keyword>
<evidence type="ECO:0000256" key="2">
    <source>
        <dbReference type="ARBA" id="ARBA00006188"/>
    </source>
</evidence>
<evidence type="ECO:0000256" key="4">
    <source>
        <dbReference type="ARBA" id="ARBA00019905"/>
    </source>
</evidence>
<comment type="pathway">
    <text evidence="11">Glycan degradation; trehalose degradation; D-glucose from alpha,alpha-trehalose: step 1/1.</text>
</comment>
<evidence type="ECO:0000256" key="9">
    <source>
        <dbReference type="ARBA" id="ARBA00031637"/>
    </source>
</evidence>
<dbReference type="EC" id="3.2.1.28" evidence="3"/>
<dbReference type="InterPro" id="IPR045582">
    <property type="entry name" value="Trehalase-like_N"/>
</dbReference>
<evidence type="ECO:0000256" key="5">
    <source>
        <dbReference type="ARBA" id="ARBA00022801"/>
    </source>
</evidence>
<keyword evidence="5" id="KW-0378">Hydrolase</keyword>
<dbReference type="PANTHER" id="PTHR31616:SF0">
    <property type="entry name" value="GLUCAN 1,4-ALPHA-GLUCOSIDASE"/>
    <property type="match status" value="1"/>
</dbReference>
<evidence type="ECO:0000256" key="6">
    <source>
        <dbReference type="ARBA" id="ARBA00023277"/>
    </source>
</evidence>
<name>A0A8J3UTF4_9ACTN</name>
<evidence type="ECO:0000313" key="15">
    <source>
        <dbReference type="Proteomes" id="UP000605992"/>
    </source>
</evidence>
<comment type="caution">
    <text evidence="14">The sequence shown here is derived from an EMBL/GenBank/DDBJ whole genome shotgun (WGS) entry which is preliminary data.</text>
</comment>
<evidence type="ECO:0000313" key="14">
    <source>
        <dbReference type="EMBL" id="GII51714.1"/>
    </source>
</evidence>
<evidence type="ECO:0000256" key="10">
    <source>
        <dbReference type="ARBA" id="ARBA00053030"/>
    </source>
</evidence>
<dbReference type="AlphaFoldDB" id="A0A8J3UTF4"/>
<dbReference type="Pfam" id="PF00723">
    <property type="entry name" value="Glyco_hydro_15"/>
    <property type="match status" value="1"/>
</dbReference>
<dbReference type="SUPFAM" id="SSF48208">
    <property type="entry name" value="Six-hairpin glycosidases"/>
    <property type="match status" value="1"/>
</dbReference>